<dbReference type="Gene3D" id="1.10.8.430">
    <property type="entry name" value="Helical domain of apoptotic protease-activating factors"/>
    <property type="match status" value="1"/>
</dbReference>
<evidence type="ECO:0000256" key="1">
    <source>
        <dbReference type="ARBA" id="ARBA00008894"/>
    </source>
</evidence>
<keyword evidence="10" id="KW-1185">Reference proteome</keyword>
<dbReference type="SMART" id="SM00369">
    <property type="entry name" value="LRR_TYP"/>
    <property type="match status" value="3"/>
</dbReference>
<evidence type="ECO:0000256" key="3">
    <source>
        <dbReference type="ARBA" id="ARBA00022737"/>
    </source>
</evidence>
<dbReference type="PANTHER" id="PTHR33463:SF204">
    <property type="entry name" value="NB-ARC DOMAIN-CONTAINING PROTEIN"/>
    <property type="match status" value="1"/>
</dbReference>
<dbReference type="SUPFAM" id="SSF52540">
    <property type="entry name" value="P-loop containing nucleoside triphosphate hydrolases"/>
    <property type="match status" value="1"/>
</dbReference>
<comment type="caution">
    <text evidence="9">The sequence shown here is derived from an EMBL/GenBank/DDBJ whole genome shotgun (WGS) entry which is preliminary data.</text>
</comment>
<protein>
    <submittedName>
        <fullName evidence="9">Disease resistance protein RPS2</fullName>
    </submittedName>
</protein>
<comment type="similarity">
    <text evidence="1">Belongs to the disease resistance NB-LRR family.</text>
</comment>
<dbReference type="InterPro" id="IPR027417">
    <property type="entry name" value="P-loop_NTPase"/>
</dbReference>
<keyword evidence="5" id="KW-0611">Plant defense</keyword>
<dbReference type="PRINTS" id="PR00364">
    <property type="entry name" value="DISEASERSIST"/>
</dbReference>
<dbReference type="InterPro" id="IPR058922">
    <property type="entry name" value="WHD_DRP"/>
</dbReference>
<dbReference type="InterPro" id="IPR032675">
    <property type="entry name" value="LRR_dom_sf"/>
</dbReference>
<evidence type="ECO:0000313" key="10">
    <source>
        <dbReference type="Proteomes" id="UP001151760"/>
    </source>
</evidence>
<dbReference type="InterPro" id="IPR003591">
    <property type="entry name" value="Leu-rich_rpt_typical-subtyp"/>
</dbReference>
<dbReference type="InterPro" id="IPR008962">
    <property type="entry name" value="PapD-like_sf"/>
</dbReference>
<dbReference type="InterPro" id="IPR042197">
    <property type="entry name" value="Apaf_helical"/>
</dbReference>
<evidence type="ECO:0000256" key="6">
    <source>
        <dbReference type="ARBA" id="ARBA00022840"/>
    </source>
</evidence>
<dbReference type="Gene3D" id="3.80.10.10">
    <property type="entry name" value="Ribonuclease Inhibitor"/>
    <property type="match status" value="2"/>
</dbReference>
<reference evidence="9" key="1">
    <citation type="journal article" date="2022" name="Int. J. Mol. Sci.">
        <title>Draft Genome of Tanacetum Coccineum: Genomic Comparison of Closely Related Tanacetum-Family Plants.</title>
        <authorList>
            <person name="Yamashiro T."/>
            <person name="Shiraishi A."/>
            <person name="Nakayama K."/>
            <person name="Satake H."/>
        </authorList>
    </citation>
    <scope>NUCLEOTIDE SEQUENCE</scope>
</reference>
<dbReference type="SUPFAM" id="SSF52058">
    <property type="entry name" value="L domain-like"/>
    <property type="match status" value="1"/>
</dbReference>
<dbReference type="InterPro" id="IPR050905">
    <property type="entry name" value="Plant_NBS-LRR"/>
</dbReference>
<evidence type="ECO:0000256" key="5">
    <source>
        <dbReference type="ARBA" id="ARBA00022821"/>
    </source>
</evidence>
<dbReference type="InterPro" id="IPR036388">
    <property type="entry name" value="WH-like_DNA-bd_sf"/>
</dbReference>
<keyword evidence="4" id="KW-0547">Nucleotide-binding</keyword>
<sequence length="1067" mass="121147">MAMEIVPVIIGTIAGITDTIMKSISNSDLSESAASMTRALKELTEARKDLETQVEQAKLLGRPPTNQVKGWLERVASVEAEVGLIIEKAELVLQRSCCCNCDCILRYKLIKKVRRHLLIIHNLEKKNFDVNGADRGIIQFDVEAVPNGPTIGLEVMLERVHHLLMTRKGTTLGLYGMGGVGKTTLLKRINNELAQKLEYDVVIWAVASKDFVVEKIQQAVAARLGLSWDENDVQEQRAVKIFNVMRKKKFLLLLDDLWERIDLSKLGIPVPDKDNECNVVFTTRSMDVCSDMDADNKIKIEFLNEKEAWSLFCQKVGRYDILSSQKMKSYAKTIVRKCGGLPLAIVTMGRVMANKETEEEWQYAIEVLNETPTELRGMEDVFTLLKFSYQNLSSDTLRLCFMYCTLFPEDYSIEIEQLIEYWVGEEILDNSHEGKARNMGHTIIRSLKVACLLEAGEAESQVKMHDVVRSFALWMASECGKNRMKYLVQPSAGLTEAPGIKRWEGAQRIALWDNAITELPEVLACPHLLTLLLHWNSGLSRISNGFFQSMPSLRVLDLSYTSLREIPESICELVELRHLDLSSTKLTTLPKQLGKLQKLRHLDLHRTYLRTIPREAIYRLSQVKVLNLYYSYGSWELQDFEYENEASFTDLECLSHLDTLGITITESHTLKRLAASKTLLRCITYLYITECEGLAVLPLSTIPENGKRLRRLSVNNCRDLMYLKTEPEDGKNWLPSLEVLSIYRLPSLTVVWKNPITKGSLQNLRSVSIWYCDKLKNISWILQLPKLEMIYLFYCKEIVEVISGDEQIHEEAFPCLRAISVRDLPLLTSIAQTAIYFPCLQSIAVINCPKLTKLPLKVAGSSSQPTVYGDKEWWNRLEWDTTDTKPAGIVEPGSTYEVSVSIQEEENLASPVEFVAVPKFAIFSTVISEGEDITSETFLNDGGKKVWMKVIDVVHDEQSGRLEAWSQDFQLRGAEVDCKLVNLRRHGSVLRFLVLVAADHTLGTTLIRMSAMANATPIVTNVTKTTNKERASDAAPRVNIEDFCEEHYEDILPIIMEKARHDKRKEV</sequence>
<dbReference type="Pfam" id="PF23598">
    <property type="entry name" value="LRR_14"/>
    <property type="match status" value="1"/>
</dbReference>
<evidence type="ECO:0000259" key="8">
    <source>
        <dbReference type="SMART" id="SM00382"/>
    </source>
</evidence>
<accession>A0ABQ5D7U4</accession>
<dbReference type="Pfam" id="PF23559">
    <property type="entry name" value="WHD_DRP"/>
    <property type="match status" value="1"/>
</dbReference>
<dbReference type="Gene3D" id="3.40.50.300">
    <property type="entry name" value="P-loop containing nucleotide triphosphate hydrolases"/>
    <property type="match status" value="1"/>
</dbReference>
<dbReference type="InterPro" id="IPR055414">
    <property type="entry name" value="LRR_R13L4/SHOC2-like"/>
</dbReference>
<keyword evidence="2" id="KW-0433">Leucine-rich repeat</keyword>
<dbReference type="PANTHER" id="PTHR33463">
    <property type="entry name" value="NB-ARC DOMAIN-CONTAINING PROTEIN-RELATED"/>
    <property type="match status" value="1"/>
</dbReference>
<keyword evidence="7" id="KW-0175">Coiled coil</keyword>
<dbReference type="EMBL" id="BQNB010015042">
    <property type="protein sequence ID" value="GJT35330.1"/>
    <property type="molecule type" value="Genomic_DNA"/>
</dbReference>
<dbReference type="SUPFAM" id="SSF49354">
    <property type="entry name" value="PapD-like"/>
    <property type="match status" value="1"/>
</dbReference>
<dbReference type="InterPro" id="IPR002182">
    <property type="entry name" value="NB-ARC"/>
</dbReference>
<reference evidence="9" key="2">
    <citation type="submission" date="2022-01" db="EMBL/GenBank/DDBJ databases">
        <authorList>
            <person name="Yamashiro T."/>
            <person name="Shiraishi A."/>
            <person name="Satake H."/>
            <person name="Nakayama K."/>
        </authorList>
    </citation>
    <scope>NUCLEOTIDE SEQUENCE</scope>
</reference>
<proteinExistence type="inferred from homology"/>
<evidence type="ECO:0000256" key="4">
    <source>
        <dbReference type="ARBA" id="ARBA00022741"/>
    </source>
</evidence>
<keyword evidence="3" id="KW-0677">Repeat</keyword>
<dbReference type="Pfam" id="PF00931">
    <property type="entry name" value="NB-ARC"/>
    <property type="match status" value="1"/>
</dbReference>
<keyword evidence="6" id="KW-0067">ATP-binding</keyword>
<organism evidence="9 10">
    <name type="scientific">Tanacetum coccineum</name>
    <dbReference type="NCBI Taxonomy" id="301880"/>
    <lineage>
        <taxon>Eukaryota</taxon>
        <taxon>Viridiplantae</taxon>
        <taxon>Streptophyta</taxon>
        <taxon>Embryophyta</taxon>
        <taxon>Tracheophyta</taxon>
        <taxon>Spermatophyta</taxon>
        <taxon>Magnoliopsida</taxon>
        <taxon>eudicotyledons</taxon>
        <taxon>Gunneridae</taxon>
        <taxon>Pentapetalae</taxon>
        <taxon>asterids</taxon>
        <taxon>campanulids</taxon>
        <taxon>Asterales</taxon>
        <taxon>Asteraceae</taxon>
        <taxon>Asteroideae</taxon>
        <taxon>Anthemideae</taxon>
        <taxon>Anthemidinae</taxon>
        <taxon>Tanacetum</taxon>
    </lineage>
</organism>
<feature type="domain" description="AAA+ ATPase" evidence="8">
    <location>
        <begin position="168"/>
        <end position="322"/>
    </location>
</feature>
<dbReference type="Gene3D" id="1.10.10.10">
    <property type="entry name" value="Winged helix-like DNA-binding domain superfamily/Winged helix DNA-binding domain"/>
    <property type="match status" value="1"/>
</dbReference>
<feature type="coiled-coil region" evidence="7">
    <location>
        <begin position="26"/>
        <end position="60"/>
    </location>
</feature>
<evidence type="ECO:0000256" key="2">
    <source>
        <dbReference type="ARBA" id="ARBA00022614"/>
    </source>
</evidence>
<gene>
    <name evidence="9" type="ORF">Tco_0925749</name>
</gene>
<evidence type="ECO:0000256" key="7">
    <source>
        <dbReference type="SAM" id="Coils"/>
    </source>
</evidence>
<evidence type="ECO:0000313" key="9">
    <source>
        <dbReference type="EMBL" id="GJT35330.1"/>
    </source>
</evidence>
<name>A0ABQ5D7U4_9ASTR</name>
<dbReference type="InterPro" id="IPR003593">
    <property type="entry name" value="AAA+_ATPase"/>
</dbReference>
<dbReference type="Proteomes" id="UP001151760">
    <property type="component" value="Unassembled WGS sequence"/>
</dbReference>
<dbReference type="SMART" id="SM00382">
    <property type="entry name" value="AAA"/>
    <property type="match status" value="1"/>
</dbReference>